<sequence>MKIFVLSPNSDVLFNAELKSKLEASGDVVYVKEIKPMGELTDLYKGDEERILAIDPDFCNWKVENTDLEKIPNLTGVCLQTTSFSWIDIDFLKSKSIPVMNLRGFSSEAVAEWAFMMALNVARKVPLVAQNGWKYNYSDHTGIELKGRTAGVIGLGSIGTRIAELCNAFGMEVVYWSKSSRDDRFKYVELEELMKVSDVILPAVAQNEDTKSLISDEMLRSMKEKAIFVSIVHKIYNHELLLELVKDGKIYGYANEEEDARTPELSENIWTGLQLAWCTEESMSRNAEQWVESIVNASKKEYPTRVN</sequence>
<feature type="domain" description="D-isomer specific 2-hydroxyacid dehydrogenase NAD-binding" evidence="6">
    <location>
        <begin position="116"/>
        <end position="254"/>
    </location>
</feature>
<dbReference type="GO" id="GO:0016616">
    <property type="term" value="F:oxidoreductase activity, acting on the CH-OH group of donors, NAD or NADP as acceptor"/>
    <property type="evidence" value="ECO:0007669"/>
    <property type="project" value="InterPro"/>
</dbReference>
<dbReference type="InterPro" id="IPR006139">
    <property type="entry name" value="D-isomer_2_OHA_DH_cat_dom"/>
</dbReference>
<dbReference type="InterPro" id="IPR006140">
    <property type="entry name" value="D-isomer_DH_NAD-bd"/>
</dbReference>
<reference evidence="7" key="1">
    <citation type="submission" date="2020-04" db="EMBL/GenBank/DDBJ databases">
        <authorList>
            <person name="Zhang T."/>
        </authorList>
    </citation>
    <scope>NUCLEOTIDE SEQUENCE</scope>
    <source>
        <strain evidence="7">HKST-UBA17</strain>
    </source>
</reference>
<evidence type="ECO:0000259" key="6">
    <source>
        <dbReference type="Pfam" id="PF02826"/>
    </source>
</evidence>
<name>A0A955I1U8_9BACT</name>
<dbReference type="SUPFAM" id="SSF52283">
    <property type="entry name" value="Formate/glycerate dehydrogenase catalytic domain-like"/>
    <property type="match status" value="1"/>
</dbReference>
<feature type="domain" description="D-isomer specific 2-hydroxyacid dehydrogenase catalytic" evidence="5">
    <location>
        <begin position="62"/>
        <end position="305"/>
    </location>
</feature>
<organism evidence="7 8">
    <name type="scientific">Candidatus Dojkabacteria bacterium</name>
    <dbReference type="NCBI Taxonomy" id="2099670"/>
    <lineage>
        <taxon>Bacteria</taxon>
        <taxon>Candidatus Dojkabacteria</taxon>
    </lineage>
</organism>
<dbReference type="InterPro" id="IPR029752">
    <property type="entry name" value="D-isomer_DH_CS1"/>
</dbReference>
<evidence type="ECO:0000256" key="4">
    <source>
        <dbReference type="RuleBase" id="RU003719"/>
    </source>
</evidence>
<dbReference type="Pfam" id="PF02826">
    <property type="entry name" value="2-Hacid_dh_C"/>
    <property type="match status" value="1"/>
</dbReference>
<dbReference type="PROSITE" id="PS00065">
    <property type="entry name" value="D_2_HYDROXYACID_DH_1"/>
    <property type="match status" value="1"/>
</dbReference>
<dbReference type="SUPFAM" id="SSF51735">
    <property type="entry name" value="NAD(P)-binding Rossmann-fold domains"/>
    <property type="match status" value="1"/>
</dbReference>
<dbReference type="InterPro" id="IPR050418">
    <property type="entry name" value="D-iso_2-hydroxyacid_DH_PdxB"/>
</dbReference>
<dbReference type="EMBL" id="JAGQLN010000003">
    <property type="protein sequence ID" value="MCA9376446.1"/>
    <property type="molecule type" value="Genomic_DNA"/>
</dbReference>
<evidence type="ECO:0000256" key="3">
    <source>
        <dbReference type="ARBA" id="ARBA00023027"/>
    </source>
</evidence>
<proteinExistence type="inferred from homology"/>
<evidence type="ECO:0000256" key="1">
    <source>
        <dbReference type="ARBA" id="ARBA00005854"/>
    </source>
</evidence>
<evidence type="ECO:0000313" key="8">
    <source>
        <dbReference type="Proteomes" id="UP000741282"/>
    </source>
</evidence>
<comment type="similarity">
    <text evidence="1 4">Belongs to the D-isomer specific 2-hydroxyacid dehydrogenase family.</text>
</comment>
<dbReference type="AlphaFoldDB" id="A0A955I1U8"/>
<keyword evidence="2 4" id="KW-0560">Oxidoreductase</keyword>
<dbReference type="Proteomes" id="UP000741282">
    <property type="component" value="Unassembled WGS sequence"/>
</dbReference>
<keyword evidence="3" id="KW-0520">NAD</keyword>
<reference evidence="7" key="2">
    <citation type="journal article" date="2021" name="Microbiome">
        <title>Successional dynamics and alternative stable states in a saline activated sludge microbial community over 9 years.</title>
        <authorList>
            <person name="Wang Y."/>
            <person name="Ye J."/>
            <person name="Ju F."/>
            <person name="Liu L."/>
            <person name="Boyd J.A."/>
            <person name="Deng Y."/>
            <person name="Parks D.H."/>
            <person name="Jiang X."/>
            <person name="Yin X."/>
            <person name="Woodcroft B.J."/>
            <person name="Tyson G.W."/>
            <person name="Hugenholtz P."/>
            <person name="Polz M.F."/>
            <person name="Zhang T."/>
        </authorList>
    </citation>
    <scope>NUCLEOTIDE SEQUENCE</scope>
    <source>
        <strain evidence="7">HKST-UBA17</strain>
    </source>
</reference>
<evidence type="ECO:0000259" key="5">
    <source>
        <dbReference type="Pfam" id="PF00389"/>
    </source>
</evidence>
<evidence type="ECO:0000313" key="7">
    <source>
        <dbReference type="EMBL" id="MCA9376446.1"/>
    </source>
</evidence>
<dbReference type="Gene3D" id="3.40.50.720">
    <property type="entry name" value="NAD(P)-binding Rossmann-like Domain"/>
    <property type="match status" value="2"/>
</dbReference>
<protein>
    <submittedName>
        <fullName evidence="7">Uncharacterized protein</fullName>
    </submittedName>
</protein>
<dbReference type="PANTHER" id="PTHR43761">
    <property type="entry name" value="D-ISOMER SPECIFIC 2-HYDROXYACID DEHYDROGENASE FAMILY PROTEIN (AFU_ORTHOLOGUE AFUA_1G13630)"/>
    <property type="match status" value="1"/>
</dbReference>
<dbReference type="InterPro" id="IPR036291">
    <property type="entry name" value="NAD(P)-bd_dom_sf"/>
</dbReference>
<accession>A0A955I1U8</accession>
<dbReference type="Pfam" id="PF00389">
    <property type="entry name" value="2-Hacid_dh"/>
    <property type="match status" value="1"/>
</dbReference>
<dbReference type="GO" id="GO:0051287">
    <property type="term" value="F:NAD binding"/>
    <property type="evidence" value="ECO:0007669"/>
    <property type="project" value="InterPro"/>
</dbReference>
<dbReference type="PANTHER" id="PTHR43761:SF1">
    <property type="entry name" value="D-ISOMER SPECIFIC 2-HYDROXYACID DEHYDROGENASE CATALYTIC DOMAIN-CONTAINING PROTEIN-RELATED"/>
    <property type="match status" value="1"/>
</dbReference>
<comment type="caution">
    <text evidence="7">The sequence shown here is derived from an EMBL/GenBank/DDBJ whole genome shotgun (WGS) entry which is preliminary data.</text>
</comment>
<gene>
    <name evidence="7" type="ORF">KC685_00820</name>
</gene>
<evidence type="ECO:0000256" key="2">
    <source>
        <dbReference type="ARBA" id="ARBA00023002"/>
    </source>
</evidence>